<comment type="caution">
    <text evidence="1">The sequence shown here is derived from an EMBL/GenBank/DDBJ whole genome shotgun (WGS) entry which is preliminary data.</text>
</comment>
<dbReference type="AlphaFoldDB" id="A0A9N9HSW8"/>
<evidence type="ECO:0000313" key="2">
    <source>
        <dbReference type="Proteomes" id="UP000789759"/>
    </source>
</evidence>
<name>A0A9N9HSW8_9GLOM</name>
<feature type="non-terminal residue" evidence="1">
    <location>
        <position position="1"/>
    </location>
</feature>
<protein>
    <submittedName>
        <fullName evidence="1">14037_t:CDS:1</fullName>
    </submittedName>
</protein>
<accession>A0A9N9HSW8</accession>
<gene>
    <name evidence="1" type="ORF">CPELLU_LOCUS11977</name>
</gene>
<sequence length="116" mass="13360">KLDKQAFEQLDTISKASIYPQQILSFFNQDSSVITKSQDIYNARKKLCHEYLQGRMPIQALLDDLKKGPFEIDKPKLVVTDHELGLVNALEQDKWAEFLKGWTSVINSKTEKDFVT</sequence>
<evidence type="ECO:0000313" key="1">
    <source>
        <dbReference type="EMBL" id="CAG8703931.1"/>
    </source>
</evidence>
<dbReference type="EMBL" id="CAJVQA010011078">
    <property type="protein sequence ID" value="CAG8703931.1"/>
    <property type="molecule type" value="Genomic_DNA"/>
</dbReference>
<organism evidence="1 2">
    <name type="scientific">Cetraspora pellucida</name>
    <dbReference type="NCBI Taxonomy" id="1433469"/>
    <lineage>
        <taxon>Eukaryota</taxon>
        <taxon>Fungi</taxon>
        <taxon>Fungi incertae sedis</taxon>
        <taxon>Mucoromycota</taxon>
        <taxon>Glomeromycotina</taxon>
        <taxon>Glomeromycetes</taxon>
        <taxon>Diversisporales</taxon>
        <taxon>Gigasporaceae</taxon>
        <taxon>Cetraspora</taxon>
    </lineage>
</organism>
<reference evidence="1" key="1">
    <citation type="submission" date="2021-06" db="EMBL/GenBank/DDBJ databases">
        <authorList>
            <person name="Kallberg Y."/>
            <person name="Tangrot J."/>
            <person name="Rosling A."/>
        </authorList>
    </citation>
    <scope>NUCLEOTIDE SEQUENCE</scope>
    <source>
        <strain evidence="1">FL966</strain>
    </source>
</reference>
<proteinExistence type="predicted"/>
<dbReference type="OrthoDB" id="3746471at2759"/>
<keyword evidence="2" id="KW-1185">Reference proteome</keyword>
<dbReference type="Proteomes" id="UP000789759">
    <property type="component" value="Unassembled WGS sequence"/>
</dbReference>